<dbReference type="GO" id="GO:0016705">
    <property type="term" value="F:oxidoreductase activity, acting on paired donors, with incorporation or reduction of molecular oxygen"/>
    <property type="evidence" value="ECO:0007669"/>
    <property type="project" value="InterPro"/>
</dbReference>
<dbReference type="EMBL" id="MU855746">
    <property type="protein sequence ID" value="KAK3899746.1"/>
    <property type="molecule type" value="Genomic_DNA"/>
</dbReference>
<feature type="region of interest" description="Disordered" evidence="6">
    <location>
        <begin position="255"/>
        <end position="286"/>
    </location>
</feature>
<reference evidence="8" key="1">
    <citation type="journal article" date="2023" name="Mol. Phylogenet. Evol.">
        <title>Genome-scale phylogeny and comparative genomics of the fungal order Sordariales.</title>
        <authorList>
            <person name="Hensen N."/>
            <person name="Bonometti L."/>
            <person name="Westerberg I."/>
            <person name="Brannstrom I.O."/>
            <person name="Guillou S."/>
            <person name="Cros-Aarteil S."/>
            <person name="Calhoun S."/>
            <person name="Haridas S."/>
            <person name="Kuo A."/>
            <person name="Mondo S."/>
            <person name="Pangilinan J."/>
            <person name="Riley R."/>
            <person name="LaButti K."/>
            <person name="Andreopoulos B."/>
            <person name="Lipzen A."/>
            <person name="Chen C."/>
            <person name="Yan M."/>
            <person name="Daum C."/>
            <person name="Ng V."/>
            <person name="Clum A."/>
            <person name="Steindorff A."/>
            <person name="Ohm R.A."/>
            <person name="Martin F."/>
            <person name="Silar P."/>
            <person name="Natvig D.O."/>
            <person name="Lalanne C."/>
            <person name="Gautier V."/>
            <person name="Ament-Velasquez S.L."/>
            <person name="Kruys A."/>
            <person name="Hutchinson M.I."/>
            <person name="Powell A.J."/>
            <person name="Barry K."/>
            <person name="Miller A.N."/>
            <person name="Grigoriev I.V."/>
            <person name="Debuchy R."/>
            <person name="Gladieux P."/>
            <person name="Hiltunen Thoren M."/>
            <person name="Johannesson H."/>
        </authorList>
    </citation>
    <scope>NUCLEOTIDE SEQUENCE</scope>
    <source>
        <strain evidence="8">CBS 103.79</strain>
    </source>
</reference>
<proteinExistence type="inferred from homology"/>
<dbReference type="Proteomes" id="UP001303889">
    <property type="component" value="Unassembled WGS sequence"/>
</dbReference>
<evidence type="ECO:0000313" key="8">
    <source>
        <dbReference type="EMBL" id="KAK3899746.1"/>
    </source>
</evidence>
<dbReference type="PANTHER" id="PTHR24296">
    <property type="entry name" value="CYTOCHROME P450"/>
    <property type="match status" value="1"/>
</dbReference>
<name>A0AAN6MFA4_9PEZI</name>
<gene>
    <name evidence="8" type="ORF">C8A05DRAFT_17863</name>
</gene>
<dbReference type="PRINTS" id="PR00385">
    <property type="entry name" value="P450"/>
</dbReference>
<keyword evidence="7" id="KW-0472">Membrane</keyword>
<dbReference type="InterPro" id="IPR002401">
    <property type="entry name" value="Cyt_P450_E_grp-I"/>
</dbReference>
<evidence type="ECO:0000313" key="9">
    <source>
        <dbReference type="Proteomes" id="UP001303889"/>
    </source>
</evidence>
<keyword evidence="4 5" id="KW-0408">Iron</keyword>
<dbReference type="PRINTS" id="PR00463">
    <property type="entry name" value="EP450I"/>
</dbReference>
<dbReference type="Gene3D" id="1.10.630.10">
    <property type="entry name" value="Cytochrome P450"/>
    <property type="match status" value="1"/>
</dbReference>
<keyword evidence="7" id="KW-1133">Transmembrane helix</keyword>
<feature type="binding site" description="axial binding residue" evidence="5">
    <location>
        <position position="467"/>
    </location>
    <ligand>
        <name>heme</name>
        <dbReference type="ChEBI" id="CHEBI:30413"/>
    </ligand>
    <ligandPart>
        <name>Fe</name>
        <dbReference type="ChEBI" id="CHEBI:18248"/>
    </ligandPart>
</feature>
<evidence type="ECO:0000256" key="3">
    <source>
        <dbReference type="ARBA" id="ARBA00023002"/>
    </source>
</evidence>
<reference evidence="8" key="2">
    <citation type="submission" date="2023-05" db="EMBL/GenBank/DDBJ databases">
        <authorList>
            <consortium name="Lawrence Berkeley National Laboratory"/>
            <person name="Steindorff A."/>
            <person name="Hensen N."/>
            <person name="Bonometti L."/>
            <person name="Westerberg I."/>
            <person name="Brannstrom I.O."/>
            <person name="Guillou S."/>
            <person name="Cros-Aarteil S."/>
            <person name="Calhoun S."/>
            <person name="Haridas S."/>
            <person name="Kuo A."/>
            <person name="Mondo S."/>
            <person name="Pangilinan J."/>
            <person name="Riley R."/>
            <person name="Labutti K."/>
            <person name="Andreopoulos B."/>
            <person name="Lipzen A."/>
            <person name="Chen C."/>
            <person name="Yanf M."/>
            <person name="Daum C."/>
            <person name="Ng V."/>
            <person name="Clum A."/>
            <person name="Ohm R."/>
            <person name="Martin F."/>
            <person name="Silar P."/>
            <person name="Natvig D."/>
            <person name="Lalanne C."/>
            <person name="Gautier V."/>
            <person name="Ament-Velasquez S.L."/>
            <person name="Kruys A."/>
            <person name="Hutchinson M.I."/>
            <person name="Powell A.J."/>
            <person name="Barry K."/>
            <person name="Miller A.N."/>
            <person name="Grigoriev I.V."/>
            <person name="Debuchy R."/>
            <person name="Gladieux P."/>
            <person name="Thoren M.H."/>
            <person name="Johannesson H."/>
        </authorList>
    </citation>
    <scope>NUCLEOTIDE SEQUENCE</scope>
    <source>
        <strain evidence="8">CBS 103.79</strain>
    </source>
</reference>
<evidence type="ECO:0000256" key="1">
    <source>
        <dbReference type="ARBA" id="ARBA00010617"/>
    </source>
</evidence>
<dbReference type="InterPro" id="IPR001128">
    <property type="entry name" value="Cyt_P450"/>
</dbReference>
<accession>A0AAN6MFA4</accession>
<keyword evidence="7" id="KW-0812">Transmembrane</keyword>
<comment type="cofactor">
    <cofactor evidence="5">
        <name>heme</name>
        <dbReference type="ChEBI" id="CHEBI:30413"/>
    </cofactor>
</comment>
<evidence type="ECO:0000256" key="5">
    <source>
        <dbReference type="PIRSR" id="PIRSR602401-1"/>
    </source>
</evidence>
<feature type="transmembrane region" description="Helical" evidence="7">
    <location>
        <begin position="7"/>
        <end position="25"/>
    </location>
</feature>
<evidence type="ECO:0000256" key="4">
    <source>
        <dbReference type="ARBA" id="ARBA00023004"/>
    </source>
</evidence>
<dbReference type="SUPFAM" id="SSF48264">
    <property type="entry name" value="Cytochrome P450"/>
    <property type="match status" value="1"/>
</dbReference>
<dbReference type="AlphaFoldDB" id="A0AAN6MFA4"/>
<keyword evidence="5" id="KW-0349">Heme</keyword>
<feature type="compositionally biased region" description="Low complexity" evidence="6">
    <location>
        <begin position="261"/>
        <end position="274"/>
    </location>
</feature>
<protein>
    <submittedName>
        <fullName evidence="8">Cytochrome P450</fullName>
    </submittedName>
</protein>
<comment type="caution">
    <text evidence="8">The sequence shown here is derived from an EMBL/GenBank/DDBJ whole genome shotgun (WGS) entry which is preliminary data.</text>
</comment>
<keyword evidence="3" id="KW-0560">Oxidoreductase</keyword>
<evidence type="ECO:0000256" key="7">
    <source>
        <dbReference type="SAM" id="Phobius"/>
    </source>
</evidence>
<evidence type="ECO:0000256" key="2">
    <source>
        <dbReference type="ARBA" id="ARBA00022723"/>
    </source>
</evidence>
<dbReference type="GO" id="GO:0020037">
    <property type="term" value="F:heme binding"/>
    <property type="evidence" value="ECO:0007669"/>
    <property type="project" value="InterPro"/>
</dbReference>
<comment type="similarity">
    <text evidence="1">Belongs to the cytochrome P450 family.</text>
</comment>
<keyword evidence="2 5" id="KW-0479">Metal-binding</keyword>
<dbReference type="GO" id="GO:0005506">
    <property type="term" value="F:iron ion binding"/>
    <property type="evidence" value="ECO:0007669"/>
    <property type="project" value="InterPro"/>
</dbReference>
<sequence length="522" mass="57268">MGLVVDYGGHILGAVVLALLVGLVARPRQAIRRNGEPLRTPPDTLPLVGNGIKFLQSRWDLLGWFDKCQRQFGYETVALTVPTLPPGVLIHSPQNLEYVFKNEGLFTKGEFVKRRSWDLFGNGIINADGDMWKLQRKAGLAFLNNANLRVLTDVALPQYLSETLRDLKTSIGGDIVDLQHVFHEITTKLMGQMAYNMEMHADDAFSQAFDYASGATAERFQNPLWPVTELLTGRKFRRSVATVKSFGQRIVASAMHDRAAQQQTPSPSSFTPTTSDEEEAEDLPKPTHISGSLIQSLLAALSTPSTVADAALTYLSAGRDTTGQALTWTFYLLLQHPGAISKIRAEVASLLASHPSDSPLNTTLFTPLALPYTTAVFHEALRLYPPIPFEIRQCQADAVLPDGTALPRGSVLVWCIWAMQRSALTWGGDAGLFRPERFLREDKNGRRFVLGKSASEFPVFYGGARTCLGRRMAEAVAVQVIPAVVWGVELEAAWEVGVGRRSQTSLTLPMEGGLPVRVVGRG</sequence>
<evidence type="ECO:0000256" key="6">
    <source>
        <dbReference type="SAM" id="MobiDB-lite"/>
    </source>
</evidence>
<dbReference type="GO" id="GO:0004497">
    <property type="term" value="F:monooxygenase activity"/>
    <property type="evidence" value="ECO:0007669"/>
    <property type="project" value="InterPro"/>
</dbReference>
<keyword evidence="9" id="KW-1185">Reference proteome</keyword>
<dbReference type="InterPro" id="IPR036396">
    <property type="entry name" value="Cyt_P450_sf"/>
</dbReference>
<organism evidence="8 9">
    <name type="scientific">Staphylotrichum tortipilum</name>
    <dbReference type="NCBI Taxonomy" id="2831512"/>
    <lineage>
        <taxon>Eukaryota</taxon>
        <taxon>Fungi</taxon>
        <taxon>Dikarya</taxon>
        <taxon>Ascomycota</taxon>
        <taxon>Pezizomycotina</taxon>
        <taxon>Sordariomycetes</taxon>
        <taxon>Sordariomycetidae</taxon>
        <taxon>Sordariales</taxon>
        <taxon>Chaetomiaceae</taxon>
        <taxon>Staphylotrichum</taxon>
    </lineage>
</organism>
<dbReference type="Pfam" id="PF00067">
    <property type="entry name" value="p450"/>
    <property type="match status" value="1"/>
</dbReference>